<proteinExistence type="inferred from homology"/>
<accession>A0ABM4HXN0</accession>
<dbReference type="GeneID" id="110139303"/>
<gene>
    <name evidence="3 4" type="primary">LOC110139303</name>
</gene>
<dbReference type="RefSeq" id="XP_070320330.1">
    <property type="nucleotide sequence ID" value="XM_070464229.1"/>
</dbReference>
<evidence type="ECO:0000313" key="2">
    <source>
        <dbReference type="Proteomes" id="UP001652640"/>
    </source>
</evidence>
<sequence length="147" mass="16653">MTTEQQMLIREHSQVSGSCHIAELRESLLFADLCLCEREPEKPESSKQSFCTDRAREKMELHFEVLRSSTTTEDNTLRRSSSAPLISGFGDNSQVLQSDSIRTRRNSATCIIQHSLFVPCSPSHASVSHLHQIKQEESMSLKQCKNE</sequence>
<evidence type="ECO:0000313" key="4">
    <source>
        <dbReference type="RefSeq" id="XP_070320330.1"/>
    </source>
</evidence>
<name>A0ABM4HXN0_ODOVR</name>
<keyword evidence="2" id="KW-1185">Reference proteome</keyword>
<dbReference type="InterPro" id="IPR026716">
    <property type="entry name" value="PBIR1/2/3"/>
</dbReference>
<comment type="similarity">
    <text evidence="1">Belongs to the FAM122 family.</text>
</comment>
<dbReference type="PANTHER" id="PTHR22227">
    <property type="entry name" value="FAMILY WITH SEQUENCE SIMILARITY 122B ISOFORM X1"/>
    <property type="match status" value="1"/>
</dbReference>
<evidence type="ECO:0000256" key="1">
    <source>
        <dbReference type="ARBA" id="ARBA00006725"/>
    </source>
</evidence>
<dbReference type="Proteomes" id="UP001652640">
    <property type="component" value="Unplaced"/>
</dbReference>
<dbReference type="RefSeq" id="XP_070320329.1">
    <property type="nucleotide sequence ID" value="XM_070464228.1"/>
</dbReference>
<protein>
    <submittedName>
        <fullName evidence="3 4">PABIR family member 1-like isoform X1</fullName>
    </submittedName>
</protein>
<evidence type="ECO:0000313" key="3">
    <source>
        <dbReference type="RefSeq" id="XP_070320329.1"/>
    </source>
</evidence>
<dbReference type="PANTHER" id="PTHR22227:SF3">
    <property type="entry name" value="PABIR FAMILY MEMBER 1"/>
    <property type="match status" value="1"/>
</dbReference>
<organism evidence="2 4">
    <name type="scientific">Odocoileus virginianus</name>
    <name type="common">White-tailed deer</name>
    <dbReference type="NCBI Taxonomy" id="9874"/>
    <lineage>
        <taxon>Eukaryota</taxon>
        <taxon>Metazoa</taxon>
        <taxon>Chordata</taxon>
        <taxon>Craniata</taxon>
        <taxon>Vertebrata</taxon>
        <taxon>Euteleostomi</taxon>
        <taxon>Mammalia</taxon>
        <taxon>Eutheria</taxon>
        <taxon>Laurasiatheria</taxon>
        <taxon>Artiodactyla</taxon>
        <taxon>Ruminantia</taxon>
        <taxon>Pecora</taxon>
        <taxon>Cervidae</taxon>
        <taxon>Odocoileinae</taxon>
        <taxon>Odocoileus</taxon>
    </lineage>
</organism>
<reference evidence="3 4" key="1">
    <citation type="submission" date="2025-05" db="UniProtKB">
        <authorList>
            <consortium name="RefSeq"/>
        </authorList>
    </citation>
    <scope>IDENTIFICATION</scope>
    <source>
        <tissue evidence="3 4">Tongue muscle</tissue>
    </source>
</reference>